<sequence>MKYRFLFVCLLLITSLSYFGCKKRSALEQDKEIDPCAGVFSESGPWTIALKLVDKDTKENLLLKKAIDTAQIKIVNQVEQRIVSKFVYVDKGLVYFMVPEKTTDFKISVYTGSIDPILLTFSSTVKAARCGIDHQVKDMSVGNYPFVISEKTFRRYTLDIGI</sequence>
<evidence type="ECO:0000313" key="2">
    <source>
        <dbReference type="Proteomes" id="UP000248198"/>
    </source>
</evidence>
<dbReference type="AlphaFoldDB" id="A0A318UCF7"/>
<protein>
    <submittedName>
        <fullName evidence="1">Uncharacterized protein</fullName>
    </submittedName>
</protein>
<organism evidence="1 2">
    <name type="scientific">Pedobacter nutrimenti</name>
    <dbReference type="NCBI Taxonomy" id="1241337"/>
    <lineage>
        <taxon>Bacteria</taxon>
        <taxon>Pseudomonadati</taxon>
        <taxon>Bacteroidota</taxon>
        <taxon>Sphingobacteriia</taxon>
        <taxon>Sphingobacteriales</taxon>
        <taxon>Sphingobacteriaceae</taxon>
        <taxon>Pedobacter</taxon>
    </lineage>
</organism>
<evidence type="ECO:0000313" key="1">
    <source>
        <dbReference type="EMBL" id="PYF74066.1"/>
    </source>
</evidence>
<dbReference type="Proteomes" id="UP000248198">
    <property type="component" value="Unassembled WGS sequence"/>
</dbReference>
<dbReference type="OrthoDB" id="663862at2"/>
<name>A0A318UCF7_9SPHI</name>
<gene>
    <name evidence="1" type="ORF">B0O44_104237</name>
</gene>
<comment type="caution">
    <text evidence="1">The sequence shown here is derived from an EMBL/GenBank/DDBJ whole genome shotgun (WGS) entry which is preliminary data.</text>
</comment>
<dbReference type="EMBL" id="QKLU01000004">
    <property type="protein sequence ID" value="PYF74066.1"/>
    <property type="molecule type" value="Genomic_DNA"/>
</dbReference>
<proteinExistence type="predicted"/>
<dbReference type="RefSeq" id="WP_110831001.1">
    <property type="nucleotide sequence ID" value="NZ_QKLU01000004.1"/>
</dbReference>
<reference evidence="1 2" key="1">
    <citation type="submission" date="2018-06" db="EMBL/GenBank/DDBJ databases">
        <title>Genomic Encyclopedia of Archaeal and Bacterial Type Strains, Phase II (KMG-II): from individual species to whole genera.</title>
        <authorList>
            <person name="Goeker M."/>
        </authorList>
    </citation>
    <scope>NUCLEOTIDE SEQUENCE [LARGE SCALE GENOMIC DNA]</scope>
    <source>
        <strain evidence="1 2">DSM 27372</strain>
    </source>
</reference>
<accession>A0A318UCF7</accession>
<keyword evidence="2" id="KW-1185">Reference proteome</keyword>